<dbReference type="Pfam" id="PF00106">
    <property type="entry name" value="adh_short"/>
    <property type="match status" value="1"/>
</dbReference>
<evidence type="ECO:0000256" key="1">
    <source>
        <dbReference type="ARBA" id="ARBA00023002"/>
    </source>
</evidence>
<organism evidence="2 3">
    <name type="scientific">Subtercola frigoramans</name>
    <dbReference type="NCBI Taxonomy" id="120298"/>
    <lineage>
        <taxon>Bacteria</taxon>
        <taxon>Bacillati</taxon>
        <taxon>Actinomycetota</taxon>
        <taxon>Actinomycetes</taxon>
        <taxon>Micrococcales</taxon>
        <taxon>Microbacteriaceae</taxon>
        <taxon>Subtercola</taxon>
    </lineage>
</organism>
<dbReference type="EMBL" id="JAFBBU010000001">
    <property type="protein sequence ID" value="MBM7471827.1"/>
    <property type="molecule type" value="Genomic_DNA"/>
</dbReference>
<keyword evidence="3" id="KW-1185">Reference proteome</keyword>
<dbReference type="NCBIfam" id="NF004846">
    <property type="entry name" value="PRK06197.1"/>
    <property type="match status" value="1"/>
</dbReference>
<dbReference type="PANTHER" id="PTHR43157:SF31">
    <property type="entry name" value="PHOSPHATIDYLINOSITOL-GLYCAN BIOSYNTHESIS CLASS F PROTEIN"/>
    <property type="match status" value="1"/>
</dbReference>
<dbReference type="InterPro" id="IPR036291">
    <property type="entry name" value="NAD(P)-bd_dom_sf"/>
</dbReference>
<dbReference type="RefSeq" id="WP_205108089.1">
    <property type="nucleotide sequence ID" value="NZ_BAAAHT010000013.1"/>
</dbReference>
<sequence length="309" mass="32676">MSIGRWTPAQLPSLAGKRFVVTGGNAGLGYWASEFLARRGASVVLAARNEQKAESAAASILTRAPLGSVSFVKLDLANLESVESAAAVLGSEPIDGLVANAGILGSSKPQFTVDGFELMFGTNVLGHFALIARLMPTLLATPGSRVVSLGSISHEFFEMDLADVMSEIDYRSFRAYGRSKLAAMLIGFELDRRLQAAGLSTRSLVAHPGFALDSLASDRPGIAKARRANALVRTALAPLAQGKDAGALPIVRAVADPVARGGEYWGPDGWRQLKGDPAVVRARNRARDIRTASELWAMAETMTGNPLAF</sequence>
<dbReference type="SUPFAM" id="SSF51735">
    <property type="entry name" value="NAD(P)-binding Rossmann-fold domains"/>
    <property type="match status" value="1"/>
</dbReference>
<dbReference type="Proteomes" id="UP000776164">
    <property type="component" value="Unassembled WGS sequence"/>
</dbReference>
<accession>A0ABS2L425</accession>
<protein>
    <submittedName>
        <fullName evidence="2">NAD(P)-dependent dehydrogenase (Short-subunit alcohol dehydrogenase family)</fullName>
    </submittedName>
</protein>
<dbReference type="PANTHER" id="PTHR43157">
    <property type="entry name" value="PHOSPHATIDYLINOSITOL-GLYCAN BIOSYNTHESIS CLASS F PROTEIN-RELATED"/>
    <property type="match status" value="1"/>
</dbReference>
<dbReference type="Gene3D" id="3.40.50.720">
    <property type="entry name" value="NAD(P)-binding Rossmann-like Domain"/>
    <property type="match status" value="1"/>
</dbReference>
<name>A0ABS2L425_9MICO</name>
<evidence type="ECO:0000313" key="2">
    <source>
        <dbReference type="EMBL" id="MBM7471827.1"/>
    </source>
</evidence>
<gene>
    <name evidence="2" type="ORF">JOE66_001461</name>
</gene>
<comment type="caution">
    <text evidence="2">The sequence shown here is derived from an EMBL/GenBank/DDBJ whole genome shotgun (WGS) entry which is preliminary data.</text>
</comment>
<evidence type="ECO:0000313" key="3">
    <source>
        <dbReference type="Proteomes" id="UP000776164"/>
    </source>
</evidence>
<proteinExistence type="predicted"/>
<reference evidence="2 3" key="1">
    <citation type="submission" date="2021-01" db="EMBL/GenBank/DDBJ databases">
        <title>Sequencing the genomes of 1000 actinobacteria strains.</title>
        <authorList>
            <person name="Klenk H.-P."/>
        </authorList>
    </citation>
    <scope>NUCLEOTIDE SEQUENCE [LARGE SCALE GENOMIC DNA]</scope>
    <source>
        <strain evidence="2 3">DSM 13057</strain>
    </source>
</reference>
<keyword evidence="1" id="KW-0560">Oxidoreductase</keyword>
<dbReference type="InterPro" id="IPR002347">
    <property type="entry name" value="SDR_fam"/>
</dbReference>